<comment type="caution">
    <text evidence="2">The sequence shown here is derived from an EMBL/GenBank/DDBJ whole genome shotgun (WGS) entry which is preliminary data.</text>
</comment>
<dbReference type="EMBL" id="JAVDVX010000006">
    <property type="protein sequence ID" value="MDR7091260.1"/>
    <property type="molecule type" value="Genomic_DNA"/>
</dbReference>
<protein>
    <recommendedName>
        <fullName evidence="4">Zinc ribbon domain-containing protein</fullName>
    </recommendedName>
</protein>
<gene>
    <name evidence="2" type="ORF">J2X05_003295</name>
</gene>
<reference evidence="2 3" key="1">
    <citation type="submission" date="2023-07" db="EMBL/GenBank/DDBJ databases">
        <title>Sorghum-associated microbial communities from plants grown in Nebraska, USA.</title>
        <authorList>
            <person name="Schachtman D."/>
        </authorList>
    </citation>
    <scope>NUCLEOTIDE SEQUENCE [LARGE SCALE GENOMIC DNA]</scope>
    <source>
        <strain evidence="2 3">BE190</strain>
    </source>
</reference>
<organism evidence="2 3">
    <name type="scientific">Cellvibrio fibrivorans</name>
    <dbReference type="NCBI Taxonomy" id="126350"/>
    <lineage>
        <taxon>Bacteria</taxon>
        <taxon>Pseudomonadati</taxon>
        <taxon>Pseudomonadota</taxon>
        <taxon>Gammaproteobacteria</taxon>
        <taxon>Cellvibrionales</taxon>
        <taxon>Cellvibrionaceae</taxon>
        <taxon>Cellvibrio</taxon>
    </lineage>
</organism>
<feature type="transmembrane region" description="Helical" evidence="1">
    <location>
        <begin position="223"/>
        <end position="246"/>
    </location>
</feature>
<keyword evidence="1" id="KW-0812">Transmembrane</keyword>
<feature type="transmembrane region" description="Helical" evidence="1">
    <location>
        <begin position="137"/>
        <end position="160"/>
    </location>
</feature>
<evidence type="ECO:0000256" key="1">
    <source>
        <dbReference type="SAM" id="Phobius"/>
    </source>
</evidence>
<keyword evidence="1" id="KW-1133">Transmembrane helix</keyword>
<evidence type="ECO:0000313" key="3">
    <source>
        <dbReference type="Proteomes" id="UP001253595"/>
    </source>
</evidence>
<proteinExistence type="predicted"/>
<feature type="transmembrane region" description="Helical" evidence="1">
    <location>
        <begin position="84"/>
        <end position="102"/>
    </location>
</feature>
<keyword evidence="3" id="KW-1185">Reference proteome</keyword>
<sequence length="256" mass="28715">MTVNVCPKCRYQRQTIDHNIHPDICPSCGIVYSKFIAKHSPENPVHDSEPEAESFIDREEVITLRQQLVAAFLYIPERIDAGAFWARVACLIAFAIWGGYFITGGVDWEKIGSSFMHNINLPFHEFGHILFMPFGEFMMILGGSLFQVLLPFALMCVFVFKQRDTFAGSITLWWCGQSFIDVSPYIADAEYRALPLVGGGGEESHDWGNLLTMMDALDNTQTIANCSFGIGAMLIIVALVWGGWILKLQQKNIVPI</sequence>
<dbReference type="Proteomes" id="UP001253595">
    <property type="component" value="Unassembled WGS sequence"/>
</dbReference>
<keyword evidence="1" id="KW-0472">Membrane</keyword>
<evidence type="ECO:0008006" key="4">
    <source>
        <dbReference type="Google" id="ProtNLM"/>
    </source>
</evidence>
<name>A0ABU1V1E3_9GAMM</name>
<dbReference type="RefSeq" id="WP_310074400.1">
    <property type="nucleotide sequence ID" value="NZ_JAVDVX010000006.1"/>
</dbReference>
<accession>A0ABU1V1E3</accession>
<evidence type="ECO:0000313" key="2">
    <source>
        <dbReference type="EMBL" id="MDR7091260.1"/>
    </source>
</evidence>